<reference evidence="2" key="1">
    <citation type="submission" date="2016-10" db="EMBL/GenBank/DDBJ databases">
        <authorList>
            <person name="Varghese N."/>
            <person name="Submissions S."/>
        </authorList>
    </citation>
    <scope>NUCLEOTIDE SEQUENCE [LARGE SCALE GENOMIC DNA]</scope>
    <source>
        <strain evidence="2">NRRL B-51270</strain>
    </source>
</reference>
<organism evidence="1 2">
    <name type="scientific">Halopseudomonas xinjiangensis</name>
    <dbReference type="NCBI Taxonomy" id="487184"/>
    <lineage>
        <taxon>Bacteria</taxon>
        <taxon>Pseudomonadati</taxon>
        <taxon>Pseudomonadota</taxon>
        <taxon>Gammaproteobacteria</taxon>
        <taxon>Pseudomonadales</taxon>
        <taxon>Pseudomonadaceae</taxon>
        <taxon>Halopseudomonas</taxon>
    </lineage>
</organism>
<dbReference type="Proteomes" id="UP000243207">
    <property type="component" value="Chromosome I"/>
</dbReference>
<gene>
    <name evidence="1" type="ORF">SAMN05216421_3215</name>
</gene>
<accession>A0A1H1YNJ3</accession>
<dbReference type="EMBL" id="LT629736">
    <property type="protein sequence ID" value="SDT22932.1"/>
    <property type="molecule type" value="Genomic_DNA"/>
</dbReference>
<evidence type="ECO:0000313" key="2">
    <source>
        <dbReference type="Proteomes" id="UP000243207"/>
    </source>
</evidence>
<proteinExistence type="predicted"/>
<name>A0A1H1YNJ3_9GAMM</name>
<evidence type="ECO:0000313" key="1">
    <source>
        <dbReference type="EMBL" id="SDT22932.1"/>
    </source>
</evidence>
<dbReference type="AlphaFoldDB" id="A0A1H1YNJ3"/>
<keyword evidence="2" id="KW-1185">Reference proteome</keyword>
<sequence>MKSSSKNYSQVSQLRFGALTQMNIFYIPALCGVYR</sequence>
<protein>
    <submittedName>
        <fullName evidence="1">Uncharacterized protein</fullName>
    </submittedName>
</protein>